<evidence type="ECO:0000313" key="9">
    <source>
        <dbReference type="Proteomes" id="UP000242942"/>
    </source>
</evidence>
<evidence type="ECO:0000259" key="7">
    <source>
        <dbReference type="Pfam" id="PF01208"/>
    </source>
</evidence>
<dbReference type="AlphaFoldDB" id="A0A1D3TJP6"/>
<reference evidence="8 9" key="1">
    <citation type="submission" date="2016-06" db="EMBL/GenBank/DDBJ databases">
        <authorList>
            <consortium name="Pathogen Informatics"/>
        </authorList>
    </citation>
    <scope>NUCLEOTIDE SEQUENCE [LARGE SCALE GENOMIC DNA]</scope>
    <source>
        <strain evidence="8">PocGH01</strain>
    </source>
</reference>
<dbReference type="CDD" id="cd00717">
    <property type="entry name" value="URO-D"/>
    <property type="match status" value="1"/>
</dbReference>
<evidence type="ECO:0000256" key="3">
    <source>
        <dbReference type="ARBA" id="ARBA00012288"/>
    </source>
</evidence>
<keyword evidence="4" id="KW-0210">Decarboxylase</keyword>
<dbReference type="VEuPathDB" id="PlasmoDB:PocGH01_11049400"/>
<keyword evidence="5 8" id="KW-0456">Lyase</keyword>
<dbReference type="Gene3D" id="3.20.20.210">
    <property type="match status" value="1"/>
</dbReference>
<dbReference type="Pfam" id="PF01208">
    <property type="entry name" value="URO-D"/>
    <property type="match status" value="1"/>
</dbReference>
<dbReference type="GO" id="GO:0004853">
    <property type="term" value="F:uroporphyrinogen decarboxylase activity"/>
    <property type="evidence" value="ECO:0007669"/>
    <property type="project" value="UniProtKB-EC"/>
</dbReference>
<evidence type="ECO:0000313" key="8">
    <source>
        <dbReference type="EMBL" id="SCP05189.1"/>
    </source>
</evidence>
<evidence type="ECO:0000256" key="4">
    <source>
        <dbReference type="ARBA" id="ARBA00022793"/>
    </source>
</evidence>
<dbReference type="PANTHER" id="PTHR21091">
    <property type="entry name" value="METHYLTETRAHYDROFOLATE:HOMOCYSTEINE METHYLTRANSFERASE RELATED"/>
    <property type="match status" value="1"/>
</dbReference>
<dbReference type="EC" id="4.1.1.37" evidence="3"/>
<keyword evidence="6" id="KW-0627">Porphyrin biosynthesis</keyword>
<dbReference type="GO" id="GO:0006782">
    <property type="term" value="P:protoporphyrinogen IX biosynthetic process"/>
    <property type="evidence" value="ECO:0007669"/>
    <property type="project" value="UniProtKB-UniPathway"/>
</dbReference>
<comment type="similarity">
    <text evidence="2">Belongs to the uroporphyrinogen decarboxylase family.</text>
</comment>
<feature type="domain" description="Uroporphyrinogen decarboxylase (URO-D)" evidence="7">
    <location>
        <begin position="32"/>
        <end position="377"/>
    </location>
</feature>
<dbReference type="GO" id="GO:0005829">
    <property type="term" value="C:cytosol"/>
    <property type="evidence" value="ECO:0007669"/>
    <property type="project" value="TreeGrafter"/>
</dbReference>
<dbReference type="InterPro" id="IPR006361">
    <property type="entry name" value="Uroporphyrinogen_deCO2ase_HemE"/>
</dbReference>
<evidence type="ECO:0000256" key="5">
    <source>
        <dbReference type="ARBA" id="ARBA00023239"/>
    </source>
</evidence>
<sequence>MSTRLGMDDTEQIYVRPANSKYIKYGRPRNDILLRVIENKDEEVKKDIGNIPFWIMRQAGRYLPEYMEIRKKYSFIEICNNPELSSEVSIMPFKRFGCDMVVIFSDILIIFVAMGIDLKFVDNIGPILNKEIYNMNDFQKLNVDVKKVINNMYYVYDSINITKGKLNNDVPILGFVGSPFTLFTYLTKNNKKTYEHSLKFIYEHKTDTHTILNVLSNICINHLINQIDSGANVIQIFDSNADIVSKNMYKEFSLYYLKKVINIVKKNRPDVFIILFIKDNFHEDIKNLHIDVLSITHKQLEEKTSSFYYNLFQNKIIIQGALDPHILLIDDMNLVQKYTSKMLDQIVHKNKYIANLGHGILPNSKIDNVHAFIQTIRGVKNRLPLESG</sequence>
<name>A0A1D3TJP6_PLAOA</name>
<dbReference type="InterPro" id="IPR038071">
    <property type="entry name" value="UROD/MetE-like_sf"/>
</dbReference>
<dbReference type="OrthoDB" id="339900at2759"/>
<dbReference type="SUPFAM" id="SSF51726">
    <property type="entry name" value="UROD/MetE-like"/>
    <property type="match status" value="1"/>
</dbReference>
<gene>
    <name evidence="8" type="primary">UROD</name>
    <name evidence="8" type="ORF">POCGH01_11049400</name>
</gene>
<dbReference type="InterPro" id="IPR000257">
    <property type="entry name" value="Uroporphyrinogen_deCOase"/>
</dbReference>
<comment type="pathway">
    <text evidence="1">Porphyrin-containing compound metabolism; protoporphyrin-IX biosynthesis; coproporphyrinogen-III from 5-aminolevulinate: step 4/4.</text>
</comment>
<dbReference type="Proteomes" id="UP000242942">
    <property type="component" value="Chromosome 11"/>
</dbReference>
<evidence type="ECO:0000256" key="2">
    <source>
        <dbReference type="ARBA" id="ARBA00009935"/>
    </source>
</evidence>
<proteinExistence type="inferred from homology"/>
<evidence type="ECO:0000256" key="1">
    <source>
        <dbReference type="ARBA" id="ARBA00004804"/>
    </source>
</evidence>
<organism evidence="8 9">
    <name type="scientific">Plasmodium ovale</name>
    <name type="common">malaria parasite P. ovale</name>
    <dbReference type="NCBI Taxonomy" id="36330"/>
    <lineage>
        <taxon>Eukaryota</taxon>
        <taxon>Sar</taxon>
        <taxon>Alveolata</taxon>
        <taxon>Apicomplexa</taxon>
        <taxon>Aconoidasida</taxon>
        <taxon>Haemosporida</taxon>
        <taxon>Plasmodiidae</taxon>
        <taxon>Plasmodium</taxon>
        <taxon>Plasmodium (Plasmodium)</taxon>
    </lineage>
</organism>
<keyword evidence="9" id="KW-1185">Reference proteome</keyword>
<evidence type="ECO:0000256" key="6">
    <source>
        <dbReference type="ARBA" id="ARBA00023244"/>
    </source>
</evidence>
<dbReference type="EMBL" id="LT594592">
    <property type="protein sequence ID" value="SCP05189.1"/>
    <property type="molecule type" value="Genomic_DNA"/>
</dbReference>
<protein>
    <recommendedName>
        <fullName evidence="3">uroporphyrinogen decarboxylase</fullName>
        <ecNumber evidence="3">4.1.1.37</ecNumber>
    </recommendedName>
</protein>
<dbReference type="NCBIfam" id="TIGR01464">
    <property type="entry name" value="hemE"/>
    <property type="match status" value="1"/>
</dbReference>
<dbReference type="PANTHER" id="PTHR21091:SF169">
    <property type="entry name" value="UROPORPHYRINOGEN DECARBOXYLASE"/>
    <property type="match status" value="1"/>
</dbReference>
<dbReference type="UniPathway" id="UPA00251">
    <property type="reaction ID" value="UER00321"/>
</dbReference>
<accession>A0A1D3TJP6</accession>